<feature type="region of interest" description="Disordered" evidence="1">
    <location>
        <begin position="337"/>
        <end position="366"/>
    </location>
</feature>
<keyword evidence="3" id="KW-1185">Reference proteome</keyword>
<protein>
    <submittedName>
        <fullName evidence="2">Uncharacterized protein</fullName>
    </submittedName>
</protein>
<gene>
    <name evidence="2" type="ORF">B0H63DRAFT_457262</name>
</gene>
<feature type="compositionally biased region" description="Polar residues" evidence="1">
    <location>
        <begin position="277"/>
        <end position="286"/>
    </location>
</feature>
<feature type="compositionally biased region" description="Polar residues" evidence="1">
    <location>
        <begin position="243"/>
        <end position="260"/>
    </location>
</feature>
<dbReference type="AlphaFoldDB" id="A0AAE0P494"/>
<accession>A0AAE0P494</accession>
<evidence type="ECO:0000313" key="2">
    <source>
        <dbReference type="EMBL" id="KAK3393056.1"/>
    </source>
</evidence>
<name>A0AAE0P494_9PEZI</name>
<dbReference type="Proteomes" id="UP001285441">
    <property type="component" value="Unassembled WGS sequence"/>
</dbReference>
<reference evidence="2" key="1">
    <citation type="journal article" date="2023" name="Mol. Phylogenet. Evol.">
        <title>Genome-scale phylogeny and comparative genomics of the fungal order Sordariales.</title>
        <authorList>
            <person name="Hensen N."/>
            <person name="Bonometti L."/>
            <person name="Westerberg I."/>
            <person name="Brannstrom I.O."/>
            <person name="Guillou S."/>
            <person name="Cros-Aarteil S."/>
            <person name="Calhoun S."/>
            <person name="Haridas S."/>
            <person name="Kuo A."/>
            <person name="Mondo S."/>
            <person name="Pangilinan J."/>
            <person name="Riley R."/>
            <person name="LaButti K."/>
            <person name="Andreopoulos B."/>
            <person name="Lipzen A."/>
            <person name="Chen C."/>
            <person name="Yan M."/>
            <person name="Daum C."/>
            <person name="Ng V."/>
            <person name="Clum A."/>
            <person name="Steindorff A."/>
            <person name="Ohm R.A."/>
            <person name="Martin F."/>
            <person name="Silar P."/>
            <person name="Natvig D.O."/>
            <person name="Lalanne C."/>
            <person name="Gautier V."/>
            <person name="Ament-Velasquez S.L."/>
            <person name="Kruys A."/>
            <person name="Hutchinson M.I."/>
            <person name="Powell A.J."/>
            <person name="Barry K."/>
            <person name="Miller A.N."/>
            <person name="Grigoriev I.V."/>
            <person name="Debuchy R."/>
            <person name="Gladieux P."/>
            <person name="Hiltunen Thoren M."/>
            <person name="Johannesson H."/>
        </authorList>
    </citation>
    <scope>NUCLEOTIDE SEQUENCE</scope>
    <source>
        <strain evidence="2">CBS 232.78</strain>
    </source>
</reference>
<comment type="caution">
    <text evidence="2">The sequence shown here is derived from an EMBL/GenBank/DDBJ whole genome shotgun (WGS) entry which is preliminary data.</text>
</comment>
<sequence length="366" mass="40741">MLERIERLEANNGRLLNVILPMVEAMTQQQLPHDYSSTQPRPRHEGLLSRADDSDDDDIDPLREHRDQNEELEDYDLDVRDSRGYDGFSSPQHHGPRQHGFSNVAARPQRGPHNIPRRVASRNAFGLYTTSQSSGDFDQYIPQRAASRNATRPYTASQSSGDFGTNTSASVHRPYTRRGSLNISSRSNWELGTNDLPAVAAFDHPPTTRQGGGRYTLHSNREFDTNPIATPINRPPTRHGGESYNTTASHSNWELNTNNPIAAAAATSRPPTRHGRSPTSNGGSNFASRMAAAVRRQQSSRGSQQELTTTDNNDGYDDNDLTGLDTLEPVMRDLLTSERDLTSEMEIVQEEDDDDDDEEAMLGWGI</sequence>
<reference evidence="2" key="2">
    <citation type="submission" date="2023-06" db="EMBL/GenBank/DDBJ databases">
        <authorList>
            <consortium name="Lawrence Berkeley National Laboratory"/>
            <person name="Haridas S."/>
            <person name="Hensen N."/>
            <person name="Bonometti L."/>
            <person name="Westerberg I."/>
            <person name="Brannstrom I.O."/>
            <person name="Guillou S."/>
            <person name="Cros-Aarteil S."/>
            <person name="Calhoun S."/>
            <person name="Kuo A."/>
            <person name="Mondo S."/>
            <person name="Pangilinan J."/>
            <person name="Riley R."/>
            <person name="LaButti K."/>
            <person name="Andreopoulos B."/>
            <person name="Lipzen A."/>
            <person name="Chen C."/>
            <person name="Yanf M."/>
            <person name="Daum C."/>
            <person name="Ng V."/>
            <person name="Clum A."/>
            <person name="Steindorff A."/>
            <person name="Ohm R."/>
            <person name="Martin F."/>
            <person name="Silar P."/>
            <person name="Natvig D."/>
            <person name="Lalanne C."/>
            <person name="Gautier V."/>
            <person name="Ament-velasquez S.L."/>
            <person name="Kruys A."/>
            <person name="Hutchinson M.I."/>
            <person name="Powell A.J."/>
            <person name="Barry K."/>
            <person name="Miller A.N."/>
            <person name="Grigoriev I.V."/>
            <person name="Debuchy R."/>
            <person name="Gladieux P."/>
            <person name="Thoren M.H."/>
            <person name="Johannesson H."/>
        </authorList>
    </citation>
    <scope>NUCLEOTIDE SEQUENCE</scope>
    <source>
        <strain evidence="2">CBS 232.78</strain>
    </source>
</reference>
<organism evidence="2 3">
    <name type="scientific">Podospora didyma</name>
    <dbReference type="NCBI Taxonomy" id="330526"/>
    <lineage>
        <taxon>Eukaryota</taxon>
        <taxon>Fungi</taxon>
        <taxon>Dikarya</taxon>
        <taxon>Ascomycota</taxon>
        <taxon>Pezizomycotina</taxon>
        <taxon>Sordariomycetes</taxon>
        <taxon>Sordariomycetidae</taxon>
        <taxon>Sordariales</taxon>
        <taxon>Podosporaceae</taxon>
        <taxon>Podospora</taxon>
    </lineage>
</organism>
<feature type="compositionally biased region" description="Polar residues" evidence="1">
    <location>
        <begin position="30"/>
        <end position="40"/>
    </location>
</feature>
<feature type="region of interest" description="Disordered" evidence="1">
    <location>
        <begin position="30"/>
        <end position="116"/>
    </location>
</feature>
<dbReference type="EMBL" id="JAULSW010000001">
    <property type="protein sequence ID" value="KAK3393056.1"/>
    <property type="molecule type" value="Genomic_DNA"/>
</dbReference>
<feature type="compositionally biased region" description="Basic and acidic residues" evidence="1">
    <location>
        <begin position="60"/>
        <end position="69"/>
    </location>
</feature>
<feature type="compositionally biased region" description="Low complexity" evidence="1">
    <location>
        <begin position="287"/>
        <end position="313"/>
    </location>
</feature>
<feature type="compositionally biased region" description="Acidic residues" evidence="1">
    <location>
        <begin position="347"/>
        <end position="360"/>
    </location>
</feature>
<feature type="region of interest" description="Disordered" evidence="1">
    <location>
        <begin position="146"/>
        <end position="172"/>
    </location>
</feature>
<feature type="compositionally biased region" description="Polar residues" evidence="1">
    <location>
        <begin position="146"/>
        <end position="170"/>
    </location>
</feature>
<feature type="region of interest" description="Disordered" evidence="1">
    <location>
        <begin position="219"/>
        <end position="325"/>
    </location>
</feature>
<evidence type="ECO:0000256" key="1">
    <source>
        <dbReference type="SAM" id="MobiDB-lite"/>
    </source>
</evidence>
<feature type="compositionally biased region" description="Basic and acidic residues" evidence="1">
    <location>
        <begin position="42"/>
        <end position="52"/>
    </location>
</feature>
<evidence type="ECO:0000313" key="3">
    <source>
        <dbReference type="Proteomes" id="UP001285441"/>
    </source>
</evidence>
<proteinExistence type="predicted"/>